<evidence type="ECO:0008006" key="3">
    <source>
        <dbReference type="Google" id="ProtNLM"/>
    </source>
</evidence>
<reference evidence="1 2" key="1">
    <citation type="submission" date="2013-02" db="EMBL/GenBank/DDBJ databases">
        <authorList>
            <person name="McClelland M."/>
            <person name="Porwollik S."/>
            <person name="Desai P."/>
            <person name="Cheng P."/>
            <person name="Wollam A."/>
            <person name="Pepin K."/>
            <person name="Bhonagiri V."/>
            <person name="Fulton L."/>
            <person name="Fulton R."/>
            <person name="Delehaunty K."/>
            <person name="Fronick C."/>
            <person name="Godfrey J."/>
            <person name="Waligorski J."/>
            <person name="Appelbaum E."/>
            <person name="Tomlinson C."/>
            <person name="Warren W."/>
            <person name="Sodergren E."/>
            <person name="Weinstock G."/>
            <person name="Wilson R.K."/>
        </authorList>
    </citation>
    <scope>NUCLEOTIDE SEQUENCE [LARGE SCALE GENOMIC DNA]</scope>
    <source>
        <strain evidence="1 2">UC16</strain>
    </source>
</reference>
<evidence type="ECO:0000313" key="2">
    <source>
        <dbReference type="Proteomes" id="UP000013259"/>
    </source>
</evidence>
<evidence type="ECO:0000313" key="1">
    <source>
        <dbReference type="EMBL" id="EMR50336.1"/>
    </source>
</evidence>
<proteinExistence type="predicted"/>
<comment type="caution">
    <text evidence="1">The sequence shown here is derived from an EMBL/GenBank/DDBJ whole genome shotgun (WGS) entry which is preliminary data.</text>
</comment>
<dbReference type="EMBL" id="APMR01000127">
    <property type="protein sequence ID" value="EMR50336.1"/>
    <property type="molecule type" value="Genomic_DNA"/>
</dbReference>
<dbReference type="Proteomes" id="UP000013259">
    <property type="component" value="Unassembled WGS sequence"/>
</dbReference>
<dbReference type="HOGENOM" id="CLU_2728464_0_0_6"/>
<accession>M7RX13</accession>
<sequence>MFPGCGLLARALQSCLIRMKTVALIFHAAGSLKTVKSFKGFIRRKSCAGRQNRKLNARALIPDDLVIVESDPEKIDTLAVK</sequence>
<organism evidence="1 2">
    <name type="scientific">Salmonella enterica subsp. enterica serovar Dublin str. UC16</name>
    <dbReference type="NCBI Taxonomy" id="1192688"/>
    <lineage>
        <taxon>Bacteria</taxon>
        <taxon>Pseudomonadati</taxon>
        <taxon>Pseudomonadota</taxon>
        <taxon>Gammaproteobacteria</taxon>
        <taxon>Enterobacterales</taxon>
        <taxon>Enterobacteriaceae</taxon>
        <taxon>Salmonella</taxon>
    </lineage>
</organism>
<dbReference type="AlphaFoldDB" id="M7RX13"/>
<gene>
    <name evidence="1" type="ORF">A670_04478</name>
</gene>
<protein>
    <recommendedName>
        <fullName evidence="3">Phage tail protein</fullName>
    </recommendedName>
</protein>
<name>M7RX13_SALDU</name>